<comment type="caution">
    <text evidence="1">The sequence shown here is derived from an EMBL/GenBank/DDBJ whole genome shotgun (WGS) entry which is preliminary data.</text>
</comment>
<evidence type="ECO:0000313" key="2">
    <source>
        <dbReference type="Proteomes" id="UP000827986"/>
    </source>
</evidence>
<dbReference type="Proteomes" id="UP000827986">
    <property type="component" value="Unassembled WGS sequence"/>
</dbReference>
<keyword evidence="2" id="KW-1185">Reference proteome</keyword>
<proteinExistence type="predicted"/>
<organism evidence="1 2">
    <name type="scientific">Mauremys mutica</name>
    <name type="common">yellowpond turtle</name>
    <dbReference type="NCBI Taxonomy" id="74926"/>
    <lineage>
        <taxon>Eukaryota</taxon>
        <taxon>Metazoa</taxon>
        <taxon>Chordata</taxon>
        <taxon>Craniata</taxon>
        <taxon>Vertebrata</taxon>
        <taxon>Euteleostomi</taxon>
        <taxon>Archelosauria</taxon>
        <taxon>Testudinata</taxon>
        <taxon>Testudines</taxon>
        <taxon>Cryptodira</taxon>
        <taxon>Durocryptodira</taxon>
        <taxon>Testudinoidea</taxon>
        <taxon>Geoemydidae</taxon>
        <taxon>Geoemydinae</taxon>
        <taxon>Mauremys</taxon>
    </lineage>
</organism>
<evidence type="ECO:0000313" key="1">
    <source>
        <dbReference type="EMBL" id="KAH1173731.1"/>
    </source>
</evidence>
<name>A0A9D4AYR2_9SAUR</name>
<accession>A0A9D4AYR2</accession>
<dbReference type="EMBL" id="JAHDVG010000482">
    <property type="protein sequence ID" value="KAH1173731.1"/>
    <property type="molecule type" value="Genomic_DNA"/>
</dbReference>
<dbReference type="AlphaFoldDB" id="A0A9D4AYR2"/>
<gene>
    <name evidence="1" type="ORF">KIL84_017570</name>
</gene>
<sequence length="134" mass="14798">MCFSLTVCHSSLGQTCSQPINTKPESRSIYTGVCTGLTSFKFTHLKLLQLSCTQALELLWLLIAITRLALPDALKVFYYLPVFVCRRDALYFRTSLATAPLQSALPTLWAILPPTREGGTLPYGTVLPAYTLVP</sequence>
<reference evidence="1" key="1">
    <citation type="submission" date="2021-09" db="EMBL/GenBank/DDBJ databases">
        <title>The genome of Mauremys mutica provides insights into the evolution of semi-aquatic lifestyle.</title>
        <authorList>
            <person name="Gong S."/>
            <person name="Gao Y."/>
        </authorList>
    </citation>
    <scope>NUCLEOTIDE SEQUENCE</scope>
    <source>
        <strain evidence="1">MM-2020</strain>
        <tissue evidence="1">Muscle</tissue>
    </source>
</reference>
<protein>
    <submittedName>
        <fullName evidence="1">Uncharacterized protein</fullName>
    </submittedName>
</protein>